<feature type="domain" description="ABC transporter" evidence="5">
    <location>
        <begin position="8"/>
        <end position="238"/>
    </location>
</feature>
<keyword evidence="4 6" id="KW-0067">ATP-binding</keyword>
<dbReference type="GO" id="GO:0043190">
    <property type="term" value="C:ATP-binding cassette (ABC) transporter complex"/>
    <property type="evidence" value="ECO:0007669"/>
    <property type="project" value="InterPro"/>
</dbReference>
<dbReference type="Pfam" id="PF00005">
    <property type="entry name" value="ABC_tran"/>
    <property type="match status" value="1"/>
</dbReference>
<dbReference type="InterPro" id="IPR003439">
    <property type="entry name" value="ABC_transporter-like_ATP-bd"/>
</dbReference>
<dbReference type="GO" id="GO:0015847">
    <property type="term" value="P:putrescine transport"/>
    <property type="evidence" value="ECO:0007669"/>
    <property type="project" value="UniProtKB-ARBA"/>
</dbReference>
<sequence length="374" mass="40652">MTDVVPKLSVDRVHKSYGAARALRETSLEVAAGEFLTLLGPSGSGKTTLLMILAGLGVPDGGEVRIDGRVATYAPVHERDIGMVFQNYALFPHLTVYENIAFPLRMRRVAESEIQRRVQRILDIVRLPHTARRLPRELSGGQQQRIALARCAVYEPSIILMDEPLGALDKKLRDQMQLEIKRLHVELGTTILFVTHDQEEALTMSDRICLMNEGGIEQLGTPDDLYFRPRTAFAADFLGGSNIFDAVLDTPEPGSIVLRGPGGQRIVAAAGKDRLAPGAATAFMVRPEQVRLLSPGETADNRLDATLVRSLMVGAVTRHYLQLDDGDTLVAVALTTGSRRAALVPGARVQAGWAAADTVLLSGKRHVATQEAVQ</sequence>
<dbReference type="InterPro" id="IPR008995">
    <property type="entry name" value="Mo/tungstate-bd_C_term_dom"/>
</dbReference>
<name>A0A4Q1HUN6_9BURK</name>
<dbReference type="OrthoDB" id="5298774at2"/>
<organism evidence="6 7">
    <name type="scientific">Achromobacter aloeverae</name>
    <dbReference type="NCBI Taxonomy" id="1750518"/>
    <lineage>
        <taxon>Bacteria</taxon>
        <taxon>Pseudomonadati</taxon>
        <taxon>Pseudomonadota</taxon>
        <taxon>Betaproteobacteria</taxon>
        <taxon>Burkholderiales</taxon>
        <taxon>Alcaligenaceae</taxon>
        <taxon>Achromobacter</taxon>
    </lineage>
</organism>
<proteinExistence type="predicted"/>
<evidence type="ECO:0000259" key="5">
    <source>
        <dbReference type="PROSITE" id="PS50893"/>
    </source>
</evidence>
<dbReference type="InterPro" id="IPR027417">
    <property type="entry name" value="P-loop_NTPase"/>
</dbReference>
<dbReference type="SUPFAM" id="SSF52540">
    <property type="entry name" value="P-loop containing nucleoside triphosphate hydrolases"/>
    <property type="match status" value="1"/>
</dbReference>
<dbReference type="Pfam" id="PF08402">
    <property type="entry name" value="TOBE_2"/>
    <property type="match status" value="1"/>
</dbReference>
<dbReference type="PROSITE" id="PS00211">
    <property type="entry name" value="ABC_TRANSPORTER_1"/>
    <property type="match status" value="1"/>
</dbReference>
<evidence type="ECO:0000256" key="2">
    <source>
        <dbReference type="ARBA" id="ARBA00022475"/>
    </source>
</evidence>
<protein>
    <submittedName>
        <fullName evidence="6">Spermidine/putrescine ABC transporter ATP-binding protein</fullName>
    </submittedName>
</protein>
<dbReference type="Proteomes" id="UP000290849">
    <property type="component" value="Unassembled WGS sequence"/>
</dbReference>
<dbReference type="Gene3D" id="2.40.50.100">
    <property type="match status" value="1"/>
</dbReference>
<dbReference type="GO" id="GO:0016887">
    <property type="term" value="F:ATP hydrolysis activity"/>
    <property type="evidence" value="ECO:0007669"/>
    <property type="project" value="InterPro"/>
</dbReference>
<dbReference type="AlphaFoldDB" id="A0A4Q1HUN6"/>
<gene>
    <name evidence="6" type="ORF">C7R54_06750</name>
</gene>
<keyword evidence="2" id="KW-1003">Cell membrane</keyword>
<keyword evidence="7" id="KW-1185">Reference proteome</keyword>
<dbReference type="PROSITE" id="PS50893">
    <property type="entry name" value="ABC_TRANSPORTER_2"/>
    <property type="match status" value="1"/>
</dbReference>
<evidence type="ECO:0000256" key="4">
    <source>
        <dbReference type="ARBA" id="ARBA00022840"/>
    </source>
</evidence>
<dbReference type="GO" id="GO:0022857">
    <property type="term" value="F:transmembrane transporter activity"/>
    <property type="evidence" value="ECO:0007669"/>
    <property type="project" value="InterPro"/>
</dbReference>
<evidence type="ECO:0000313" key="7">
    <source>
        <dbReference type="Proteomes" id="UP000290849"/>
    </source>
</evidence>
<dbReference type="SUPFAM" id="SSF50331">
    <property type="entry name" value="MOP-like"/>
    <property type="match status" value="1"/>
</dbReference>
<dbReference type="InterPro" id="IPR003593">
    <property type="entry name" value="AAA+_ATPase"/>
</dbReference>
<accession>A0A4Q1HUN6</accession>
<keyword evidence="3" id="KW-0547">Nucleotide-binding</keyword>
<evidence type="ECO:0000256" key="3">
    <source>
        <dbReference type="ARBA" id="ARBA00022741"/>
    </source>
</evidence>
<dbReference type="PANTHER" id="PTHR42781:SF4">
    <property type="entry name" value="SPERMIDINE_PUTRESCINE IMPORT ATP-BINDING PROTEIN POTA"/>
    <property type="match status" value="1"/>
</dbReference>
<dbReference type="EMBL" id="PYAL01000001">
    <property type="protein sequence ID" value="RXN93385.1"/>
    <property type="molecule type" value="Genomic_DNA"/>
</dbReference>
<dbReference type="InterPro" id="IPR050093">
    <property type="entry name" value="ABC_SmlMolc_Importer"/>
</dbReference>
<dbReference type="SMART" id="SM00382">
    <property type="entry name" value="AAA"/>
    <property type="match status" value="1"/>
</dbReference>
<keyword evidence="2" id="KW-0472">Membrane</keyword>
<keyword evidence="1" id="KW-0813">Transport</keyword>
<dbReference type="RefSeq" id="WP_129149341.1">
    <property type="nucleotide sequence ID" value="NZ_JBHSDO010000006.1"/>
</dbReference>
<dbReference type="Gene3D" id="3.40.50.300">
    <property type="entry name" value="P-loop containing nucleotide triphosphate hydrolases"/>
    <property type="match status" value="1"/>
</dbReference>
<dbReference type="InterPro" id="IPR013611">
    <property type="entry name" value="Transp-assoc_OB_typ2"/>
</dbReference>
<dbReference type="FunFam" id="3.40.50.300:FF:000133">
    <property type="entry name" value="Spermidine/putrescine import ATP-binding protein PotA"/>
    <property type="match status" value="1"/>
</dbReference>
<evidence type="ECO:0000313" key="6">
    <source>
        <dbReference type="EMBL" id="RXN93385.1"/>
    </source>
</evidence>
<comment type="caution">
    <text evidence="6">The sequence shown here is derived from an EMBL/GenBank/DDBJ whole genome shotgun (WGS) entry which is preliminary data.</text>
</comment>
<reference evidence="6 7" key="1">
    <citation type="journal article" date="2017" name="Int. J. Syst. Evol. Microbiol.">
        <title>Achromobacter aloeverae sp. nov., isolated from the root of Aloe vera (L.) Burm.f.</title>
        <authorList>
            <person name="Kuncharoen N."/>
            <person name="Muramatsu Y."/>
            <person name="Shibata C."/>
            <person name="Kamakura Y."/>
            <person name="Nakagawa Y."/>
            <person name="Tanasupawat S."/>
        </authorList>
    </citation>
    <scope>NUCLEOTIDE SEQUENCE [LARGE SCALE GENOMIC DNA]</scope>
    <source>
        <strain evidence="6 7">AVA-1</strain>
    </source>
</reference>
<dbReference type="InterPro" id="IPR017871">
    <property type="entry name" value="ABC_transporter-like_CS"/>
</dbReference>
<dbReference type="PANTHER" id="PTHR42781">
    <property type="entry name" value="SPERMIDINE/PUTRESCINE IMPORT ATP-BINDING PROTEIN POTA"/>
    <property type="match status" value="1"/>
</dbReference>
<dbReference type="GO" id="GO:0005524">
    <property type="term" value="F:ATP binding"/>
    <property type="evidence" value="ECO:0007669"/>
    <property type="project" value="UniProtKB-KW"/>
</dbReference>
<evidence type="ECO:0000256" key="1">
    <source>
        <dbReference type="ARBA" id="ARBA00022448"/>
    </source>
</evidence>